<evidence type="ECO:0000313" key="1">
    <source>
        <dbReference type="EMBL" id="GAA1715849.1"/>
    </source>
</evidence>
<proteinExistence type="predicted"/>
<evidence type="ECO:0000313" key="2">
    <source>
        <dbReference type="Proteomes" id="UP001500280"/>
    </source>
</evidence>
<accession>A0ABN2J1A5</accession>
<sequence length="148" mass="16509">MQENKPEIRTVTDISATPATVWRVLTDVRRFAEWHPTLSVDEEAPELKVGAVVSLRLGGGAAGEQKFEVEIVQLEPERLLVWEGGTAGVFFGEHSFELEVLPDGVRLVDVERFTGSMAESVIGENREALEREYRQVGWALKEMAEKLG</sequence>
<protein>
    <recommendedName>
        <fullName evidence="3">SRPBCC domain-containing protein</fullName>
    </recommendedName>
</protein>
<dbReference type="InterPro" id="IPR023393">
    <property type="entry name" value="START-like_dom_sf"/>
</dbReference>
<dbReference type="InterPro" id="IPR019587">
    <property type="entry name" value="Polyketide_cyclase/dehydratase"/>
</dbReference>
<gene>
    <name evidence="1" type="ORF">GCM10009745_75370</name>
</gene>
<dbReference type="CDD" id="cd07822">
    <property type="entry name" value="SRPBCC_4"/>
    <property type="match status" value="1"/>
</dbReference>
<dbReference type="EMBL" id="BAAANF010000026">
    <property type="protein sequence ID" value="GAA1715849.1"/>
    <property type="molecule type" value="Genomic_DNA"/>
</dbReference>
<comment type="caution">
    <text evidence="1">The sequence shown here is derived from an EMBL/GenBank/DDBJ whole genome shotgun (WGS) entry which is preliminary data.</text>
</comment>
<evidence type="ECO:0008006" key="3">
    <source>
        <dbReference type="Google" id="ProtNLM"/>
    </source>
</evidence>
<dbReference type="Proteomes" id="UP001500280">
    <property type="component" value="Unassembled WGS sequence"/>
</dbReference>
<dbReference type="SUPFAM" id="SSF55961">
    <property type="entry name" value="Bet v1-like"/>
    <property type="match status" value="1"/>
</dbReference>
<dbReference type="Gene3D" id="3.30.530.20">
    <property type="match status" value="1"/>
</dbReference>
<dbReference type="Pfam" id="PF10604">
    <property type="entry name" value="Polyketide_cyc2"/>
    <property type="match status" value="1"/>
</dbReference>
<reference evidence="1 2" key="1">
    <citation type="journal article" date="2019" name="Int. J. Syst. Evol. Microbiol.">
        <title>The Global Catalogue of Microorganisms (GCM) 10K type strain sequencing project: providing services to taxonomists for standard genome sequencing and annotation.</title>
        <authorList>
            <consortium name="The Broad Institute Genomics Platform"/>
            <consortium name="The Broad Institute Genome Sequencing Center for Infectious Disease"/>
            <person name="Wu L."/>
            <person name="Ma J."/>
        </authorList>
    </citation>
    <scope>NUCLEOTIDE SEQUENCE [LARGE SCALE GENOMIC DNA]</scope>
    <source>
        <strain evidence="1 2">JCM 14307</strain>
    </source>
</reference>
<dbReference type="PANTHER" id="PTHR36166:SF1">
    <property type="entry name" value="SRPBCC DOMAIN-CONTAINING PROTEIN"/>
    <property type="match status" value="1"/>
</dbReference>
<keyword evidence="2" id="KW-1185">Reference proteome</keyword>
<dbReference type="PANTHER" id="PTHR36166">
    <property type="entry name" value="CHROMOSOME 9, WHOLE GENOME SHOTGUN SEQUENCE"/>
    <property type="match status" value="1"/>
</dbReference>
<name>A0ABN2J1A5_9ACTN</name>
<organism evidence="1 2">
    <name type="scientific">Kribbella yunnanensis</name>
    <dbReference type="NCBI Taxonomy" id="190194"/>
    <lineage>
        <taxon>Bacteria</taxon>
        <taxon>Bacillati</taxon>
        <taxon>Actinomycetota</taxon>
        <taxon>Actinomycetes</taxon>
        <taxon>Propionibacteriales</taxon>
        <taxon>Kribbellaceae</taxon>
        <taxon>Kribbella</taxon>
    </lineage>
</organism>